<dbReference type="EMBL" id="VJMJ01000280">
    <property type="protein sequence ID" value="KAF0724147.1"/>
    <property type="molecule type" value="Genomic_DNA"/>
</dbReference>
<name>A0A6G0WA81_9STRA</name>
<protein>
    <submittedName>
        <fullName evidence="2">Uncharacterized protein</fullName>
    </submittedName>
</protein>
<dbReference type="Proteomes" id="UP000481153">
    <property type="component" value="Unassembled WGS sequence"/>
</dbReference>
<keyword evidence="1" id="KW-0812">Transmembrane</keyword>
<evidence type="ECO:0000256" key="1">
    <source>
        <dbReference type="SAM" id="Phobius"/>
    </source>
</evidence>
<gene>
    <name evidence="2" type="ORF">Ae201684_017116</name>
</gene>
<comment type="caution">
    <text evidence="2">The sequence shown here is derived from an EMBL/GenBank/DDBJ whole genome shotgun (WGS) entry which is preliminary data.</text>
</comment>
<keyword evidence="1" id="KW-0472">Membrane</keyword>
<keyword evidence="3" id="KW-1185">Reference proteome</keyword>
<feature type="transmembrane region" description="Helical" evidence="1">
    <location>
        <begin position="76"/>
        <end position="96"/>
    </location>
</feature>
<proteinExistence type="predicted"/>
<organism evidence="2 3">
    <name type="scientific">Aphanomyces euteiches</name>
    <dbReference type="NCBI Taxonomy" id="100861"/>
    <lineage>
        <taxon>Eukaryota</taxon>
        <taxon>Sar</taxon>
        <taxon>Stramenopiles</taxon>
        <taxon>Oomycota</taxon>
        <taxon>Saprolegniomycetes</taxon>
        <taxon>Saprolegniales</taxon>
        <taxon>Verrucalvaceae</taxon>
        <taxon>Aphanomyces</taxon>
    </lineage>
</organism>
<keyword evidence="1" id="KW-1133">Transmembrane helix</keyword>
<accession>A0A6G0WA81</accession>
<feature type="transmembrane region" description="Helical" evidence="1">
    <location>
        <begin position="12"/>
        <end position="29"/>
    </location>
</feature>
<dbReference type="AlphaFoldDB" id="A0A6G0WA81"/>
<feature type="transmembrane region" description="Helical" evidence="1">
    <location>
        <begin position="41"/>
        <end position="64"/>
    </location>
</feature>
<evidence type="ECO:0000313" key="2">
    <source>
        <dbReference type="EMBL" id="KAF0724147.1"/>
    </source>
</evidence>
<dbReference type="VEuPathDB" id="FungiDB:AeMF1_003607"/>
<sequence>MTYDLAAGLERRKLVVFCWVVAHIVSLIYPDVMRAYFKATVGLWLIVGILVATFFICVTFLAMALIQYIPSPFTQVATLSSTVMGHGLFLIAPLWVSQTPAITQHFHDTPISLGLNISDVVRSSGAFTNGGLAKSSMHFMLPATFALWTI</sequence>
<reference evidence="2 3" key="1">
    <citation type="submission" date="2019-07" db="EMBL/GenBank/DDBJ databases">
        <title>Genomics analysis of Aphanomyces spp. identifies a new class of oomycete effector associated with host adaptation.</title>
        <authorList>
            <person name="Gaulin E."/>
        </authorList>
    </citation>
    <scope>NUCLEOTIDE SEQUENCE [LARGE SCALE GENOMIC DNA]</scope>
    <source>
        <strain evidence="2 3">ATCC 201684</strain>
    </source>
</reference>
<evidence type="ECO:0000313" key="3">
    <source>
        <dbReference type="Proteomes" id="UP000481153"/>
    </source>
</evidence>